<dbReference type="Proteomes" id="UP001162156">
    <property type="component" value="Unassembled WGS sequence"/>
</dbReference>
<dbReference type="InterPro" id="IPR036397">
    <property type="entry name" value="RNaseH_sf"/>
</dbReference>
<dbReference type="GO" id="GO:0003676">
    <property type="term" value="F:nucleic acid binding"/>
    <property type="evidence" value="ECO:0007669"/>
    <property type="project" value="InterPro"/>
</dbReference>
<dbReference type="GO" id="GO:0015074">
    <property type="term" value="P:DNA integration"/>
    <property type="evidence" value="ECO:0007669"/>
    <property type="project" value="InterPro"/>
</dbReference>
<organism evidence="2 3">
    <name type="scientific">Rhamnusium bicolor</name>
    <dbReference type="NCBI Taxonomy" id="1586634"/>
    <lineage>
        <taxon>Eukaryota</taxon>
        <taxon>Metazoa</taxon>
        <taxon>Ecdysozoa</taxon>
        <taxon>Arthropoda</taxon>
        <taxon>Hexapoda</taxon>
        <taxon>Insecta</taxon>
        <taxon>Pterygota</taxon>
        <taxon>Neoptera</taxon>
        <taxon>Endopterygota</taxon>
        <taxon>Coleoptera</taxon>
        <taxon>Polyphaga</taxon>
        <taxon>Cucujiformia</taxon>
        <taxon>Chrysomeloidea</taxon>
        <taxon>Cerambycidae</taxon>
        <taxon>Lepturinae</taxon>
        <taxon>Rhagiini</taxon>
        <taxon>Rhamnusium</taxon>
    </lineage>
</organism>
<feature type="domain" description="Integrase catalytic" evidence="1">
    <location>
        <begin position="181"/>
        <end position="272"/>
    </location>
</feature>
<comment type="caution">
    <text evidence="2">The sequence shown here is derived from an EMBL/GenBank/DDBJ whole genome shotgun (WGS) entry which is preliminary data.</text>
</comment>
<dbReference type="SUPFAM" id="SSF53098">
    <property type="entry name" value="Ribonuclease H-like"/>
    <property type="match status" value="1"/>
</dbReference>
<dbReference type="EMBL" id="JANEYF010004998">
    <property type="protein sequence ID" value="KAJ8929476.1"/>
    <property type="molecule type" value="Genomic_DNA"/>
</dbReference>
<dbReference type="PANTHER" id="PTHR37984:SF11">
    <property type="entry name" value="INTEGRASE CATALYTIC DOMAIN-CONTAINING PROTEIN"/>
    <property type="match status" value="1"/>
</dbReference>
<dbReference type="PANTHER" id="PTHR37984">
    <property type="entry name" value="PROTEIN CBG26694"/>
    <property type="match status" value="1"/>
</dbReference>
<dbReference type="InterPro" id="IPR050951">
    <property type="entry name" value="Retrovirus_Pol_polyprotein"/>
</dbReference>
<reference evidence="2" key="1">
    <citation type="journal article" date="2023" name="Insect Mol. Biol.">
        <title>Genome sequencing provides insights into the evolution of gene families encoding plant cell wall-degrading enzymes in longhorned beetles.</title>
        <authorList>
            <person name="Shin N.R."/>
            <person name="Okamura Y."/>
            <person name="Kirsch R."/>
            <person name="Pauchet Y."/>
        </authorList>
    </citation>
    <scope>NUCLEOTIDE SEQUENCE</scope>
    <source>
        <strain evidence="2">RBIC_L_NR</strain>
    </source>
</reference>
<accession>A0AAV8WSR1</accession>
<evidence type="ECO:0000313" key="3">
    <source>
        <dbReference type="Proteomes" id="UP001162156"/>
    </source>
</evidence>
<dbReference type="InterPro" id="IPR001584">
    <property type="entry name" value="Integrase_cat-core"/>
</dbReference>
<dbReference type="PROSITE" id="PS50994">
    <property type="entry name" value="INTEGRASE"/>
    <property type="match status" value="1"/>
</dbReference>
<sequence length="312" mass="36697">MVLEANALEFVNQQMQKFEESDRNIPSTNGINKLYTKAIQSTQLEQHDTWDPKCPARDIVCNKYNFTGHYRKCGKSKRKGTYSWKYDFKISSKHSKRPYITKKMVNDAKGVDYIFHLDDDTTISCEVGGIIIPMIVDSAEIKVRNKKEDATFYVIRNGMRCLLGKDTATSLGILNIQVLSESITADNGKVFCSQEYKNFCKENNIKHHTIPYWSQQNSEVERQDRDILKRLKISQVTRKDWKSELFDYLMMYNSTPHATTGRTLPELFFRRRFQGKLLSLPNIPPWDKIEEKIRDHDQWEKERGKQYVDRKR</sequence>
<proteinExistence type="predicted"/>
<name>A0AAV8WSR1_9CUCU</name>
<gene>
    <name evidence="2" type="ORF">NQ314_017832</name>
</gene>
<evidence type="ECO:0000313" key="2">
    <source>
        <dbReference type="EMBL" id="KAJ8929476.1"/>
    </source>
</evidence>
<evidence type="ECO:0000259" key="1">
    <source>
        <dbReference type="PROSITE" id="PS50994"/>
    </source>
</evidence>
<keyword evidence="3" id="KW-1185">Reference proteome</keyword>
<dbReference type="Gene3D" id="3.30.420.10">
    <property type="entry name" value="Ribonuclease H-like superfamily/Ribonuclease H"/>
    <property type="match status" value="1"/>
</dbReference>
<dbReference type="AlphaFoldDB" id="A0AAV8WSR1"/>
<dbReference type="InterPro" id="IPR012337">
    <property type="entry name" value="RNaseH-like_sf"/>
</dbReference>
<protein>
    <recommendedName>
        <fullName evidence="1">Integrase catalytic domain-containing protein</fullName>
    </recommendedName>
</protein>